<name>A0A6P4YQM4_BRABE</name>
<dbReference type="OrthoDB" id="8903066at2759"/>
<dbReference type="KEGG" id="bbel:109466270"/>
<evidence type="ECO:0000313" key="1">
    <source>
        <dbReference type="Proteomes" id="UP000515135"/>
    </source>
</evidence>
<proteinExistence type="predicted"/>
<dbReference type="AlphaFoldDB" id="A0A6P4YQM4"/>
<dbReference type="RefSeq" id="XP_019619531.1">
    <property type="nucleotide sequence ID" value="XM_019763972.1"/>
</dbReference>
<keyword evidence="1" id="KW-1185">Reference proteome</keyword>
<sequence length="207" mass="24419">MANMTALPPQPRKSNMTFWSRHSPVMMSWGDTDHWSKMKHKATTFTVSMPGLNIIDYKDPRKEICRPHQRPHKGSQRDCSEQALTMAENPHHHGNFHYREGKVSRLPPRDFSGLIVQELHGNIPGEYFARQQQQERAKSSPASRWALHRNTYNERAREGFKYWQLDRPKPTKCKVDYSEMWGKDTLKRFKYRGSGNCYSFTLMDKYI</sequence>
<protein>
    <submittedName>
        <fullName evidence="2">Uncharacterized protein LOC109466270 isoform X1</fullName>
    </submittedName>
</protein>
<accession>A0A6P4YQM4</accession>
<gene>
    <name evidence="2" type="primary">LOC109466270</name>
</gene>
<dbReference type="Proteomes" id="UP000515135">
    <property type="component" value="Unplaced"/>
</dbReference>
<dbReference type="GeneID" id="109466270"/>
<reference evidence="2" key="1">
    <citation type="submission" date="2025-08" db="UniProtKB">
        <authorList>
            <consortium name="RefSeq"/>
        </authorList>
    </citation>
    <scope>IDENTIFICATION</scope>
    <source>
        <tissue evidence="2">Gonad</tissue>
    </source>
</reference>
<evidence type="ECO:0000313" key="2">
    <source>
        <dbReference type="RefSeq" id="XP_019619531.1"/>
    </source>
</evidence>
<organism evidence="1 2">
    <name type="scientific">Branchiostoma belcheri</name>
    <name type="common">Amphioxus</name>
    <dbReference type="NCBI Taxonomy" id="7741"/>
    <lineage>
        <taxon>Eukaryota</taxon>
        <taxon>Metazoa</taxon>
        <taxon>Chordata</taxon>
        <taxon>Cephalochordata</taxon>
        <taxon>Leptocardii</taxon>
        <taxon>Amphioxiformes</taxon>
        <taxon>Branchiostomatidae</taxon>
        <taxon>Branchiostoma</taxon>
    </lineage>
</organism>